<evidence type="ECO:0000256" key="13">
    <source>
        <dbReference type="SAM" id="Coils"/>
    </source>
</evidence>
<evidence type="ECO:0000256" key="1">
    <source>
        <dbReference type="ARBA" id="ARBA00004221"/>
    </source>
</evidence>
<dbReference type="PROSITE" id="PS50021">
    <property type="entry name" value="CH"/>
    <property type="match status" value="1"/>
</dbReference>
<dbReference type="KEGG" id="mpuf:101684217"/>
<feature type="region of interest" description="Disordered" evidence="14">
    <location>
        <begin position="317"/>
        <end position="338"/>
    </location>
</feature>
<keyword evidence="16" id="KW-1185">Reference proteome</keyword>
<evidence type="ECO:0000256" key="8">
    <source>
        <dbReference type="ARBA" id="ARBA00023136"/>
    </source>
</evidence>
<keyword evidence="17" id="KW-0282">Flagellum</keyword>
<keyword evidence="10" id="KW-0966">Cell projection</keyword>
<evidence type="ECO:0000256" key="7">
    <source>
        <dbReference type="ARBA" id="ARBA00023069"/>
    </source>
</evidence>
<dbReference type="FunFam" id="1.10.418.10:FF:000060">
    <property type="entry name" value="Sperm flagellar protein 1"/>
    <property type="match status" value="1"/>
</dbReference>
<dbReference type="InterPro" id="IPR010441">
    <property type="entry name" value="CH_2"/>
</dbReference>
<dbReference type="Gene3D" id="1.10.418.10">
    <property type="entry name" value="Calponin-like domain"/>
    <property type="match status" value="1"/>
</dbReference>
<dbReference type="SUPFAM" id="SSF47576">
    <property type="entry name" value="Calponin-homology domain, CH-domain"/>
    <property type="match status" value="1"/>
</dbReference>
<dbReference type="RefSeq" id="XP_004772908.1">
    <property type="nucleotide sequence ID" value="XM_004772851.3"/>
</dbReference>
<keyword evidence="9" id="KW-0206">Cytoskeleton</keyword>
<evidence type="ECO:0000256" key="6">
    <source>
        <dbReference type="ARBA" id="ARBA00022794"/>
    </source>
</evidence>
<dbReference type="InterPro" id="IPR036872">
    <property type="entry name" value="CH_dom_sf"/>
</dbReference>
<dbReference type="Pfam" id="PF06294">
    <property type="entry name" value="CH_2"/>
    <property type="match status" value="1"/>
</dbReference>
<dbReference type="OrthoDB" id="193300at2759"/>
<evidence type="ECO:0000256" key="10">
    <source>
        <dbReference type="ARBA" id="ARBA00023273"/>
    </source>
</evidence>
<dbReference type="GO" id="GO:0051493">
    <property type="term" value="P:regulation of cytoskeleton organization"/>
    <property type="evidence" value="ECO:0007669"/>
    <property type="project" value="TreeGrafter"/>
</dbReference>
<evidence type="ECO:0000256" key="14">
    <source>
        <dbReference type="SAM" id="MobiDB-lite"/>
    </source>
</evidence>
<dbReference type="GO" id="GO:0030030">
    <property type="term" value="P:cell projection organization"/>
    <property type="evidence" value="ECO:0007669"/>
    <property type="project" value="UniProtKB-KW"/>
</dbReference>
<evidence type="ECO:0000256" key="12">
    <source>
        <dbReference type="ARBA" id="ARBA00072182"/>
    </source>
</evidence>
<evidence type="ECO:0000256" key="9">
    <source>
        <dbReference type="ARBA" id="ARBA00023212"/>
    </source>
</evidence>
<evidence type="ECO:0000313" key="16">
    <source>
        <dbReference type="Proteomes" id="UP000000715"/>
    </source>
</evidence>
<protein>
    <recommendedName>
        <fullName evidence="12">Sperm flagellar protein 1</fullName>
    </recommendedName>
</protein>
<dbReference type="InterPro" id="IPR052111">
    <property type="entry name" value="Spermatogenesis_Ciliary_MAP"/>
</dbReference>
<dbReference type="PANTHER" id="PTHR12509:SF16">
    <property type="entry name" value="SPERM FLAGELLAR PROTEIN 1"/>
    <property type="match status" value="1"/>
</dbReference>
<evidence type="ECO:0000256" key="4">
    <source>
        <dbReference type="ARBA" id="ARBA00022490"/>
    </source>
</evidence>
<keyword evidence="13" id="KW-0175">Coiled coil</keyword>
<dbReference type="CTD" id="25876"/>
<feature type="coiled-coil region" evidence="13">
    <location>
        <begin position="187"/>
        <end position="235"/>
    </location>
</feature>
<dbReference type="PANTHER" id="PTHR12509">
    <property type="entry name" value="SPERMATOGENESIS-ASSOCIATED 4-RELATED"/>
    <property type="match status" value="1"/>
</dbReference>
<keyword evidence="8" id="KW-0472">Membrane</keyword>
<organism evidence="16 17">
    <name type="scientific">Mustela putorius furo</name>
    <name type="common">European domestic ferret</name>
    <name type="synonym">Mustela furo</name>
    <dbReference type="NCBI Taxonomy" id="9669"/>
    <lineage>
        <taxon>Eukaryota</taxon>
        <taxon>Metazoa</taxon>
        <taxon>Chordata</taxon>
        <taxon>Craniata</taxon>
        <taxon>Vertebrata</taxon>
        <taxon>Euteleostomi</taxon>
        <taxon>Mammalia</taxon>
        <taxon>Eutheria</taxon>
        <taxon>Laurasiatheria</taxon>
        <taxon>Carnivora</taxon>
        <taxon>Caniformia</taxon>
        <taxon>Musteloidea</taxon>
        <taxon>Mustelidae</taxon>
        <taxon>Mustelinae</taxon>
        <taxon>Mustela</taxon>
    </lineage>
</organism>
<evidence type="ECO:0000259" key="15">
    <source>
        <dbReference type="PROSITE" id="PS50021"/>
    </source>
</evidence>
<reference evidence="17" key="1">
    <citation type="submission" date="2025-08" db="UniProtKB">
        <authorList>
            <consortium name="RefSeq"/>
        </authorList>
    </citation>
    <scope>IDENTIFICATION</scope>
    <source>
        <tissue evidence="17">Brain</tissue>
    </source>
</reference>
<keyword evidence="4" id="KW-0963">Cytoplasm</keyword>
<name>A0A8U0N8N0_MUSPF</name>
<dbReference type="GO" id="GO:0016324">
    <property type="term" value="C:apical plasma membrane"/>
    <property type="evidence" value="ECO:0007669"/>
    <property type="project" value="UniProtKB-SubCell"/>
</dbReference>
<feature type="region of interest" description="Disordered" evidence="14">
    <location>
        <begin position="118"/>
        <end position="179"/>
    </location>
</feature>
<proteinExistence type="predicted"/>
<dbReference type="InterPro" id="IPR001715">
    <property type="entry name" value="CH_dom"/>
</dbReference>
<evidence type="ECO:0000256" key="3">
    <source>
        <dbReference type="ARBA" id="ARBA00022475"/>
    </source>
</evidence>
<evidence type="ECO:0000256" key="11">
    <source>
        <dbReference type="ARBA" id="ARBA00064577"/>
    </source>
</evidence>
<evidence type="ECO:0000313" key="17">
    <source>
        <dbReference type="RefSeq" id="XP_004772908.1"/>
    </source>
</evidence>
<comment type="subcellular location">
    <subcellularLocation>
        <location evidence="1">Apical cell membrane</location>
    </subcellularLocation>
    <subcellularLocation>
        <location evidence="2">Cytoplasm</location>
        <location evidence="2">Cytoskeleton</location>
        <location evidence="2">Cilium axoneme</location>
    </subcellularLocation>
</comment>
<dbReference type="GO" id="GO:0005874">
    <property type="term" value="C:microtubule"/>
    <property type="evidence" value="ECO:0007669"/>
    <property type="project" value="UniProtKB-KW"/>
</dbReference>
<accession>A0A8U0N8N0</accession>
<dbReference type="Proteomes" id="UP000000715">
    <property type="component" value="Unplaced"/>
</dbReference>
<dbReference type="GO" id="GO:0008017">
    <property type="term" value="F:microtubule binding"/>
    <property type="evidence" value="ECO:0007669"/>
    <property type="project" value="TreeGrafter"/>
</dbReference>
<keyword evidence="7" id="KW-0969">Cilium</keyword>
<comment type="subunit">
    <text evidence="11">Homodimer. Interacts with actin, TJP1, CGN and CDH1.</text>
</comment>
<dbReference type="GeneID" id="101684217"/>
<feature type="domain" description="Calponin-homology (CH)" evidence="15">
    <location>
        <begin position="7"/>
        <end position="112"/>
    </location>
</feature>
<evidence type="ECO:0000256" key="2">
    <source>
        <dbReference type="ARBA" id="ARBA00004430"/>
    </source>
</evidence>
<dbReference type="GO" id="GO:0005930">
    <property type="term" value="C:axoneme"/>
    <property type="evidence" value="ECO:0007669"/>
    <property type="project" value="UniProtKB-SubCell"/>
</dbReference>
<keyword evidence="3" id="KW-1003">Cell membrane</keyword>
<sequence length="389" mass="43244">MASSVDEEALHQLYLWVDNIPLSRPKRNLSRDFSDGVLVAEVIKFYFPKMVEMHNYVPANSLQQKLSNWGHLNRKVLNKLNFSVPEDVMRKIAQCAPGVVELVLIPLRQRLEERQRLRKQRTSSLQELAPQDGTGYMDVGLSQKARGEGTPDPQGGGQVRGGRPPAPRPPGYGQAVQGGDPSFVLQIAEKEQELLASQETVQVLQMKVRRLEHLLQLKNVRIDDLSRRLQQAEREWTAFQNPEATCRDLECSPKQCPEPRAPLWCSLLWALGGGAPVGSTPLETGPSPALKTVASPSRLVVCALGWGGSCPRQPREILASPGSSPGTQVEDGEHSRWRRRGEEWVQPGVGKTWTVSVPITLPSCGGTFENAWKLWDHITPIKEVVLSFL</sequence>
<gene>
    <name evidence="17" type="primary">SPEF1</name>
</gene>
<keyword evidence="6" id="KW-0970">Cilium biogenesis/degradation</keyword>
<evidence type="ECO:0000256" key="5">
    <source>
        <dbReference type="ARBA" id="ARBA00022701"/>
    </source>
</evidence>
<keyword evidence="5" id="KW-0493">Microtubule</keyword>
<dbReference type="AlphaFoldDB" id="A0A8U0N8N0"/>